<gene>
    <name evidence="6" type="primary">Sas10</name>
    <name evidence="6" type="ORF">g.19929</name>
</gene>
<proteinExistence type="inferred from homology"/>
<feature type="domain" description="Sas10 C-terminal" evidence="5">
    <location>
        <begin position="177"/>
        <end position="248"/>
    </location>
</feature>
<keyword evidence="3" id="KW-0539">Nucleus</keyword>
<evidence type="ECO:0000259" key="5">
    <source>
        <dbReference type="Pfam" id="PF09368"/>
    </source>
</evidence>
<organism evidence="6">
    <name type="scientific">Aceria tosichella</name>
    <name type="common">wheat curl mite</name>
    <dbReference type="NCBI Taxonomy" id="561515"/>
    <lineage>
        <taxon>Eukaryota</taxon>
        <taxon>Metazoa</taxon>
        <taxon>Ecdysozoa</taxon>
        <taxon>Arthropoda</taxon>
        <taxon>Chelicerata</taxon>
        <taxon>Arachnida</taxon>
        <taxon>Acari</taxon>
        <taxon>Acariformes</taxon>
        <taxon>Trombidiformes</taxon>
        <taxon>Prostigmata</taxon>
        <taxon>Eupodina</taxon>
        <taxon>Eriophyoidea</taxon>
        <taxon>Eriophyidae</taxon>
        <taxon>Eriophyinae</taxon>
        <taxon>Aceriini</taxon>
        <taxon>Aceria</taxon>
    </lineage>
</organism>
<evidence type="ECO:0000256" key="3">
    <source>
        <dbReference type="ARBA" id="ARBA00023242"/>
    </source>
</evidence>
<accession>A0A6G1S466</accession>
<protein>
    <submittedName>
        <fullName evidence="6">Something about silencing protein 10</fullName>
    </submittedName>
</protein>
<dbReference type="GO" id="GO:0000462">
    <property type="term" value="P:maturation of SSU-rRNA from tricistronic rRNA transcript (SSU-rRNA, 5.8S rRNA, LSU-rRNA)"/>
    <property type="evidence" value="ECO:0007669"/>
    <property type="project" value="TreeGrafter"/>
</dbReference>
<dbReference type="GO" id="GO:0032040">
    <property type="term" value="C:small-subunit processome"/>
    <property type="evidence" value="ECO:0007669"/>
    <property type="project" value="TreeGrafter"/>
</dbReference>
<reference evidence="6" key="1">
    <citation type="submission" date="2018-10" db="EMBL/GenBank/DDBJ databases">
        <title>Transcriptome assembly of Aceria tosichella (Wheat curl mite) Type 2.</title>
        <authorList>
            <person name="Scully E.D."/>
            <person name="Geib S.M."/>
            <person name="Palmer N.A."/>
            <person name="Gupta A.K."/>
            <person name="Sarath G."/>
            <person name="Tatineni S."/>
        </authorList>
    </citation>
    <scope>NUCLEOTIDE SEQUENCE</scope>
    <source>
        <strain evidence="6">LincolnNE</strain>
    </source>
</reference>
<dbReference type="AlphaFoldDB" id="A0A6G1S466"/>
<dbReference type="PANTHER" id="PTHR13237">
    <property type="entry name" value="SOMETHING ABOUT SILENCING PROTEIN 10-RELATED"/>
    <property type="match status" value="1"/>
</dbReference>
<evidence type="ECO:0000256" key="4">
    <source>
        <dbReference type="SAM" id="MobiDB-lite"/>
    </source>
</evidence>
<sequence>MDSDSEHESIEGEVNVVPSKQPAADWGKTKFNYYFTDYVDKDYPSDLTRKEEREAALEQDEALRLQKKLLATIDNVNLQPIIDLVENDDDLQSPNEEESILEFIEKQNKTLLESQKSRKIKKSEDGSKKRKKVQFEEIGSDECEFDDDDDDGDDTGDDEEDEGSDEDHEVEQHNGRQRRPINMAIKKNRGLTPYKKKEYRNPRVKHKLKYKKAMTKRRRLVKEAKTEFHRYSGESTGIKTSTIRSIKLC</sequence>
<comment type="similarity">
    <text evidence="2">Belongs to the SAS10 family.</text>
</comment>
<feature type="compositionally biased region" description="Acidic residues" evidence="4">
    <location>
        <begin position="138"/>
        <end position="169"/>
    </location>
</feature>
<comment type="subcellular location">
    <subcellularLocation>
        <location evidence="1">Nucleus</location>
    </subcellularLocation>
</comment>
<evidence type="ECO:0000256" key="1">
    <source>
        <dbReference type="ARBA" id="ARBA00004123"/>
    </source>
</evidence>
<name>A0A6G1S466_9ACAR</name>
<evidence type="ECO:0000313" key="6">
    <source>
        <dbReference type="EMBL" id="MDE45296.1"/>
    </source>
</evidence>
<dbReference type="PANTHER" id="PTHR13237:SF8">
    <property type="entry name" value="SOMETHING ABOUT SILENCING PROTEIN 10"/>
    <property type="match status" value="1"/>
</dbReference>
<evidence type="ECO:0000256" key="2">
    <source>
        <dbReference type="ARBA" id="ARBA00010979"/>
    </source>
</evidence>
<dbReference type="Pfam" id="PF09368">
    <property type="entry name" value="Sas10"/>
    <property type="match status" value="1"/>
</dbReference>
<feature type="region of interest" description="Disordered" evidence="4">
    <location>
        <begin position="115"/>
        <end position="203"/>
    </location>
</feature>
<dbReference type="InterPro" id="IPR018972">
    <property type="entry name" value="Sas10_C_dom"/>
</dbReference>
<dbReference type="EMBL" id="GGYP01000525">
    <property type="protein sequence ID" value="MDE45296.1"/>
    <property type="molecule type" value="Transcribed_RNA"/>
</dbReference>